<feature type="compositionally biased region" description="Polar residues" evidence="1">
    <location>
        <begin position="286"/>
        <end position="311"/>
    </location>
</feature>
<feature type="region of interest" description="Disordered" evidence="1">
    <location>
        <begin position="274"/>
        <end position="382"/>
    </location>
</feature>
<keyword evidence="3" id="KW-1185">Reference proteome</keyword>
<accession>A0A0C9XD71</accession>
<proteinExistence type="predicted"/>
<feature type="region of interest" description="Disordered" evidence="1">
    <location>
        <begin position="104"/>
        <end position="146"/>
    </location>
</feature>
<sequence>MPLYNFQSKRTRRPRKFFVIGLLFLPTLNLGFSQYAGAVTPEPLIQWFQSQRLRILHPKEESLAGVVDGHRAEAICTQPHCNSSWLIHHALVASASELSRAPATQAKSTSVTAWEPPAKRPAATGNTNERQLQHSSRSRATAPAFSTLASSSSSSCISVPRADWTADKTQGSGAETQRALILLIPYGPKQTTLRDEGLEGYYLPAIRISPHVFPKLIQTLTEFHLAVEITITAKPDEVGYEITLDNLWKTASKVKHPERNLTILCYTSPVSLLGPPSAKEEEEQHSVTSTASSKAYTHPIATSSSFNSQTRSGKRSSDDDDEANGAAEHVPMYSPPSTPSTPSEPSMYLLPSASTLQATPSQPSNPSTSTNSETDHPQRHSACIASHPPPVIDVDDSDDDVAPQQPVNLVQPIRNQSAFMWQSNLTRMMRSPHPDALDTDAININALTERDAAQALIQCLISHFLNNPLSADTYAAPMLCSAVPC</sequence>
<evidence type="ECO:0000313" key="3">
    <source>
        <dbReference type="Proteomes" id="UP000054477"/>
    </source>
</evidence>
<reference evidence="2 3" key="1">
    <citation type="submission" date="2014-04" db="EMBL/GenBank/DDBJ databases">
        <authorList>
            <consortium name="DOE Joint Genome Institute"/>
            <person name="Kuo A."/>
            <person name="Kohler A."/>
            <person name="Nagy L.G."/>
            <person name="Floudas D."/>
            <person name="Copeland A."/>
            <person name="Barry K.W."/>
            <person name="Cichocki N."/>
            <person name="Veneault-Fourrey C."/>
            <person name="LaButti K."/>
            <person name="Lindquist E.A."/>
            <person name="Lipzen A."/>
            <person name="Lundell T."/>
            <person name="Morin E."/>
            <person name="Murat C."/>
            <person name="Sun H."/>
            <person name="Tunlid A."/>
            <person name="Henrissat B."/>
            <person name="Grigoriev I.V."/>
            <person name="Hibbett D.S."/>
            <person name="Martin F."/>
            <person name="Nordberg H.P."/>
            <person name="Cantor M.N."/>
            <person name="Hua S.X."/>
        </authorList>
    </citation>
    <scope>NUCLEOTIDE SEQUENCE [LARGE SCALE GENOMIC DNA]</scope>
    <source>
        <strain evidence="2 3">LaAM-08-1</strain>
    </source>
</reference>
<gene>
    <name evidence="2" type="ORF">K443DRAFT_8419</name>
</gene>
<dbReference type="HOGENOM" id="CLU_562672_0_0_1"/>
<name>A0A0C9XD71_9AGAR</name>
<dbReference type="Proteomes" id="UP000054477">
    <property type="component" value="Unassembled WGS sequence"/>
</dbReference>
<organism evidence="2 3">
    <name type="scientific">Laccaria amethystina LaAM-08-1</name>
    <dbReference type="NCBI Taxonomy" id="1095629"/>
    <lineage>
        <taxon>Eukaryota</taxon>
        <taxon>Fungi</taxon>
        <taxon>Dikarya</taxon>
        <taxon>Basidiomycota</taxon>
        <taxon>Agaricomycotina</taxon>
        <taxon>Agaricomycetes</taxon>
        <taxon>Agaricomycetidae</taxon>
        <taxon>Agaricales</taxon>
        <taxon>Agaricineae</taxon>
        <taxon>Hydnangiaceae</taxon>
        <taxon>Laccaria</taxon>
    </lineage>
</organism>
<feature type="compositionally biased region" description="Polar residues" evidence="1">
    <location>
        <begin position="124"/>
        <end position="139"/>
    </location>
</feature>
<dbReference type="AlphaFoldDB" id="A0A0C9XD71"/>
<protein>
    <submittedName>
        <fullName evidence="2">Uncharacterized protein</fullName>
    </submittedName>
</protein>
<dbReference type="EMBL" id="KN838647">
    <property type="protein sequence ID" value="KIJ99463.1"/>
    <property type="molecule type" value="Genomic_DNA"/>
</dbReference>
<feature type="compositionally biased region" description="Low complexity" evidence="1">
    <location>
        <begin position="359"/>
        <end position="372"/>
    </location>
</feature>
<evidence type="ECO:0000313" key="2">
    <source>
        <dbReference type="EMBL" id="KIJ99463.1"/>
    </source>
</evidence>
<evidence type="ECO:0000256" key="1">
    <source>
        <dbReference type="SAM" id="MobiDB-lite"/>
    </source>
</evidence>
<reference evidence="3" key="2">
    <citation type="submission" date="2015-01" db="EMBL/GenBank/DDBJ databases">
        <title>Evolutionary Origins and Diversification of the Mycorrhizal Mutualists.</title>
        <authorList>
            <consortium name="DOE Joint Genome Institute"/>
            <consortium name="Mycorrhizal Genomics Consortium"/>
            <person name="Kohler A."/>
            <person name="Kuo A."/>
            <person name="Nagy L.G."/>
            <person name="Floudas D."/>
            <person name="Copeland A."/>
            <person name="Barry K.W."/>
            <person name="Cichocki N."/>
            <person name="Veneault-Fourrey C."/>
            <person name="LaButti K."/>
            <person name="Lindquist E.A."/>
            <person name="Lipzen A."/>
            <person name="Lundell T."/>
            <person name="Morin E."/>
            <person name="Murat C."/>
            <person name="Riley R."/>
            <person name="Ohm R."/>
            <person name="Sun H."/>
            <person name="Tunlid A."/>
            <person name="Henrissat B."/>
            <person name="Grigoriev I.V."/>
            <person name="Hibbett D.S."/>
            <person name="Martin F."/>
        </authorList>
    </citation>
    <scope>NUCLEOTIDE SEQUENCE [LARGE SCALE GENOMIC DNA]</scope>
    <source>
        <strain evidence="3">LaAM-08-1</strain>
    </source>
</reference>